<evidence type="ECO:0000259" key="16">
    <source>
        <dbReference type="PROSITE" id="PS51188"/>
    </source>
</evidence>
<dbReference type="InterPro" id="IPR009357">
    <property type="entry name" value="Riboflavin_transptr"/>
</dbReference>
<dbReference type="Pfam" id="PF01556">
    <property type="entry name" value="DnaJ_C"/>
    <property type="match status" value="1"/>
</dbReference>
<dbReference type="FunFam" id="2.60.260.20:FF:000003">
    <property type="entry name" value="DnaJ subfamily A member 2"/>
    <property type="match status" value="1"/>
</dbReference>
<proteinExistence type="inferred from homology"/>
<dbReference type="CDD" id="cd06257">
    <property type="entry name" value="DnaJ"/>
    <property type="match status" value="1"/>
</dbReference>
<dbReference type="InterPro" id="IPR036869">
    <property type="entry name" value="J_dom_sf"/>
</dbReference>
<evidence type="ECO:0000256" key="11">
    <source>
        <dbReference type="ARBA" id="ARBA00022989"/>
    </source>
</evidence>
<dbReference type="CDD" id="cd10747">
    <property type="entry name" value="DnaJ_C"/>
    <property type="match status" value="1"/>
</dbReference>
<comment type="caution">
    <text evidence="14">Lacks conserved residue(s) required for the propagation of feature annotation.</text>
</comment>
<feature type="domain" description="CR-type" evidence="16">
    <location>
        <begin position="127"/>
        <end position="210"/>
    </location>
</feature>
<dbReference type="PROSITE" id="PS50076">
    <property type="entry name" value="DNAJ_2"/>
    <property type="match status" value="1"/>
</dbReference>
<keyword evidence="10 13" id="KW-0862">Zinc</keyword>
<evidence type="ECO:0000256" key="13">
    <source>
        <dbReference type="PROSITE-ProRule" id="PRU00546"/>
    </source>
</evidence>
<evidence type="ECO:0000259" key="15">
    <source>
        <dbReference type="PROSITE" id="PS50076"/>
    </source>
</evidence>
<dbReference type="PRINTS" id="PR00625">
    <property type="entry name" value="JDOMAIN"/>
</dbReference>
<sequence>MVVDTSLYDVLEVKPDATKEQITAAIKKKSLEHHPDRGGSHEMMQKVNAAKEILTDPQKRHTYDRYGLKGIRSDMAESDSAFSGVSSIFDLFDLITGGRSRGERSTPPKGSDIKQALKVSLEELYLGTTKTVTVNRKIICADCHGAGSQDGTTHECTNCEGTGIETIIHRMGPFIQQIQSKCSSCDGNGRTIDWRNRCKNCNGQKLFQETKKLDVHITHGSQDRETIKLSGQGNQIPNGESGNVYIILDQQPHAIFNRNGDNLIMKLEINLTESLCGFQRLINLLDGHTILIKHPAGKPIIPNTYRCLKGYGMPNRHTHSHGDLIIHFDVKFPEENFITTDSQRQQLEALLPSKTPIRLNKKKHYEEAEMKEYEFSGENVHKQHFSNGHHHETAEDDDTHFHESTDSAAPSLQTFSLYPYSIDVYHKTIIACQFSGPLMLLIAIFLKRTPTIVLYILTIIGTTLIFDHMANQDIDKKNLKQCLQLLITVVSNTINILERQTNQSNEKHILNNLQITIINLLDCNLS</sequence>
<evidence type="ECO:0000256" key="6">
    <source>
        <dbReference type="ARBA" id="ARBA00022692"/>
    </source>
</evidence>
<evidence type="ECO:0000256" key="4">
    <source>
        <dbReference type="ARBA" id="ARBA00022448"/>
    </source>
</evidence>
<evidence type="ECO:0000256" key="10">
    <source>
        <dbReference type="ARBA" id="ARBA00022833"/>
    </source>
</evidence>
<dbReference type="InterPro" id="IPR002939">
    <property type="entry name" value="DnaJ_C"/>
</dbReference>
<feature type="non-terminal residue" evidence="17">
    <location>
        <position position="526"/>
    </location>
</feature>
<evidence type="ECO:0000256" key="8">
    <source>
        <dbReference type="ARBA" id="ARBA00022737"/>
    </source>
</evidence>
<feature type="zinc finger region" description="CR-type" evidence="13">
    <location>
        <begin position="127"/>
        <end position="210"/>
    </location>
</feature>
<keyword evidence="8" id="KW-0677">Repeat</keyword>
<dbReference type="Proteomes" id="UP000663882">
    <property type="component" value="Unassembled WGS sequence"/>
</dbReference>
<dbReference type="Gene3D" id="1.10.287.110">
    <property type="entry name" value="DnaJ domain"/>
    <property type="match status" value="1"/>
</dbReference>
<dbReference type="Pfam" id="PF00684">
    <property type="entry name" value="DnaJ_CXXCXGXG"/>
    <property type="match status" value="1"/>
</dbReference>
<dbReference type="InterPro" id="IPR036410">
    <property type="entry name" value="HSP_DnaJ_Cys-rich_dom_sf"/>
</dbReference>
<dbReference type="CDD" id="cd10719">
    <property type="entry name" value="DnaJ_zf"/>
    <property type="match status" value="1"/>
</dbReference>
<name>A0A814UMA7_9BILA</name>
<evidence type="ECO:0000256" key="3">
    <source>
        <dbReference type="ARBA" id="ARBA00006366"/>
    </source>
</evidence>
<dbReference type="GO" id="GO:0051082">
    <property type="term" value="F:unfolded protein binding"/>
    <property type="evidence" value="ECO:0007669"/>
    <property type="project" value="InterPro"/>
</dbReference>
<dbReference type="Pfam" id="PF00226">
    <property type="entry name" value="DnaJ"/>
    <property type="match status" value="1"/>
</dbReference>
<dbReference type="GO" id="GO:0032217">
    <property type="term" value="F:riboflavin transmembrane transporter activity"/>
    <property type="evidence" value="ECO:0007669"/>
    <property type="project" value="UniProtKB-UniRule"/>
</dbReference>
<keyword evidence="9 13" id="KW-0863">Zinc-finger</keyword>
<dbReference type="EMBL" id="CAJNOO010001585">
    <property type="protein sequence ID" value="CAF1174110.1"/>
    <property type="molecule type" value="Genomic_DNA"/>
</dbReference>
<dbReference type="Gene3D" id="2.10.230.10">
    <property type="entry name" value="Heat shock protein DnaJ, cysteine-rich domain"/>
    <property type="match status" value="1"/>
</dbReference>
<comment type="similarity">
    <text evidence="3 14">Belongs to the riboflavin transporter family.</text>
</comment>
<evidence type="ECO:0000256" key="2">
    <source>
        <dbReference type="ARBA" id="ARBA00004651"/>
    </source>
</evidence>
<organism evidence="17 18">
    <name type="scientific">Rotaria sordida</name>
    <dbReference type="NCBI Taxonomy" id="392033"/>
    <lineage>
        <taxon>Eukaryota</taxon>
        <taxon>Metazoa</taxon>
        <taxon>Spiralia</taxon>
        <taxon>Gnathifera</taxon>
        <taxon>Rotifera</taxon>
        <taxon>Eurotatoria</taxon>
        <taxon>Bdelloidea</taxon>
        <taxon>Philodinida</taxon>
        <taxon>Philodinidae</taxon>
        <taxon>Rotaria</taxon>
    </lineage>
</organism>
<reference evidence="17" key="1">
    <citation type="submission" date="2021-02" db="EMBL/GenBank/DDBJ databases">
        <authorList>
            <person name="Nowell W R."/>
        </authorList>
    </citation>
    <scope>NUCLEOTIDE SEQUENCE</scope>
</reference>
<dbReference type="PROSITE" id="PS51188">
    <property type="entry name" value="ZF_CR"/>
    <property type="match status" value="1"/>
</dbReference>
<gene>
    <name evidence="17" type="ORF">RFH988_LOCUS23142</name>
</gene>
<dbReference type="GO" id="GO:0006457">
    <property type="term" value="P:protein folding"/>
    <property type="evidence" value="ECO:0007669"/>
    <property type="project" value="InterPro"/>
</dbReference>
<keyword evidence="6 14" id="KW-0812">Transmembrane</keyword>
<keyword evidence="11 14" id="KW-1133">Transmembrane helix</keyword>
<protein>
    <recommendedName>
        <fullName evidence="14">Riboflavin transporter</fullName>
    </recommendedName>
</protein>
<dbReference type="FunFam" id="2.10.230.10:FF:000001">
    <property type="entry name" value="DnaJ subfamily A member 2"/>
    <property type="match status" value="1"/>
</dbReference>
<dbReference type="InterPro" id="IPR008971">
    <property type="entry name" value="HSP40/DnaJ_pept-bd"/>
</dbReference>
<evidence type="ECO:0000256" key="9">
    <source>
        <dbReference type="ARBA" id="ARBA00022771"/>
    </source>
</evidence>
<evidence type="ECO:0000313" key="17">
    <source>
        <dbReference type="EMBL" id="CAF1174110.1"/>
    </source>
</evidence>
<dbReference type="SMART" id="SM00271">
    <property type="entry name" value="DnaJ"/>
    <property type="match status" value="1"/>
</dbReference>
<evidence type="ECO:0000256" key="1">
    <source>
        <dbReference type="ARBA" id="ARBA00000215"/>
    </source>
</evidence>
<evidence type="ECO:0000256" key="7">
    <source>
        <dbReference type="ARBA" id="ARBA00022723"/>
    </source>
</evidence>
<dbReference type="SUPFAM" id="SSF57938">
    <property type="entry name" value="DnaJ/Hsp40 cysteine-rich domain"/>
    <property type="match status" value="1"/>
</dbReference>
<dbReference type="SUPFAM" id="SSF49493">
    <property type="entry name" value="HSP40/DnaJ peptide-binding domain"/>
    <property type="match status" value="2"/>
</dbReference>
<dbReference type="Gene3D" id="2.60.260.20">
    <property type="entry name" value="Urease metallochaperone UreE, N-terminal domain"/>
    <property type="match status" value="2"/>
</dbReference>
<dbReference type="SUPFAM" id="SSF46565">
    <property type="entry name" value="Chaperone J-domain"/>
    <property type="match status" value="1"/>
</dbReference>
<dbReference type="InterPro" id="IPR001623">
    <property type="entry name" value="DnaJ_domain"/>
</dbReference>
<keyword evidence="5 14" id="KW-1003">Cell membrane</keyword>
<comment type="catalytic activity">
    <reaction evidence="1 14">
        <text>riboflavin(in) = riboflavin(out)</text>
        <dbReference type="Rhea" id="RHEA:35015"/>
        <dbReference type="ChEBI" id="CHEBI:57986"/>
    </reaction>
</comment>
<comment type="caution">
    <text evidence="17">The sequence shown here is derived from an EMBL/GenBank/DDBJ whole genome shotgun (WGS) entry which is preliminary data.</text>
</comment>
<feature type="domain" description="J" evidence="15">
    <location>
        <begin position="6"/>
        <end position="67"/>
    </location>
</feature>
<dbReference type="AlphaFoldDB" id="A0A814UMA7"/>
<comment type="function">
    <text evidence="14">Plasma membrane transporter mediating the uptake by cells of the water soluble vitamin B2/riboflavin that plays a key role in biochemical oxidation-reduction reactions of the carbohydrate, lipid, and amino acid metabolism.</text>
</comment>
<dbReference type="GO" id="GO:0005886">
    <property type="term" value="C:plasma membrane"/>
    <property type="evidence" value="ECO:0007669"/>
    <property type="project" value="UniProtKB-SubCell"/>
</dbReference>
<evidence type="ECO:0000256" key="14">
    <source>
        <dbReference type="RuleBase" id="RU368035"/>
    </source>
</evidence>
<evidence type="ECO:0000313" key="18">
    <source>
        <dbReference type="Proteomes" id="UP000663882"/>
    </source>
</evidence>
<dbReference type="InterPro" id="IPR001305">
    <property type="entry name" value="HSP_DnaJ_Cys-rich_dom"/>
</dbReference>
<keyword evidence="12 14" id="KW-0472">Membrane</keyword>
<comment type="subcellular location">
    <subcellularLocation>
        <location evidence="2 14">Cell membrane</location>
        <topology evidence="2 14">Multi-pass membrane protein</topology>
    </subcellularLocation>
</comment>
<accession>A0A814UMA7</accession>
<evidence type="ECO:0000256" key="12">
    <source>
        <dbReference type="ARBA" id="ARBA00023136"/>
    </source>
</evidence>
<evidence type="ECO:0000256" key="5">
    <source>
        <dbReference type="ARBA" id="ARBA00022475"/>
    </source>
</evidence>
<dbReference type="Pfam" id="PF06237">
    <property type="entry name" value="SLC52_ribofla_tr"/>
    <property type="match status" value="1"/>
</dbReference>
<dbReference type="GO" id="GO:0008270">
    <property type="term" value="F:zinc ion binding"/>
    <property type="evidence" value="ECO:0007669"/>
    <property type="project" value="UniProtKB-KW"/>
</dbReference>
<keyword evidence="4 14" id="KW-0813">Transport</keyword>
<keyword evidence="7 13" id="KW-0479">Metal-binding</keyword>
<dbReference type="GO" id="GO:0030544">
    <property type="term" value="F:Hsp70 protein binding"/>
    <property type="evidence" value="ECO:0007669"/>
    <property type="project" value="InterPro"/>
</dbReference>
<dbReference type="InterPro" id="IPR044713">
    <property type="entry name" value="DNJA1/2-like"/>
</dbReference>
<dbReference type="PANTHER" id="PTHR43888">
    <property type="entry name" value="DNAJ-LIKE-2, ISOFORM A-RELATED"/>
    <property type="match status" value="1"/>
</dbReference>
<dbReference type="OrthoDB" id="550424at2759"/>
<feature type="transmembrane region" description="Helical" evidence="14">
    <location>
        <begin position="452"/>
        <end position="470"/>
    </location>
</feature>